<keyword evidence="2" id="KW-1185">Reference proteome</keyword>
<dbReference type="OrthoDB" id="10593666at2759"/>
<accession>A0A6A5BQ94</accession>
<dbReference type="VEuPathDB" id="AmoebaDB:NfTy_054200"/>
<dbReference type="Proteomes" id="UP000444721">
    <property type="component" value="Unassembled WGS sequence"/>
</dbReference>
<reference evidence="1 2" key="1">
    <citation type="journal article" date="2019" name="Sci. Rep.">
        <title>Nanopore sequencing improves the draft genome of the human pathogenic amoeba Naegleria fowleri.</title>
        <authorList>
            <person name="Liechti N."/>
            <person name="Schurch N."/>
            <person name="Bruggmann R."/>
            <person name="Wittwer M."/>
        </authorList>
    </citation>
    <scope>NUCLEOTIDE SEQUENCE [LARGE SCALE GENOMIC DNA]</scope>
    <source>
        <strain evidence="1 2">ATCC 30894</strain>
    </source>
</reference>
<dbReference type="RefSeq" id="XP_044563990.1">
    <property type="nucleotide sequence ID" value="XM_044704725.1"/>
</dbReference>
<proteinExistence type="predicted"/>
<gene>
    <name evidence="1" type="ORF">FDP41_001620</name>
</gene>
<dbReference type="VEuPathDB" id="AmoebaDB:FDP41_001620"/>
<comment type="caution">
    <text evidence="1">The sequence shown here is derived from an EMBL/GenBank/DDBJ whole genome shotgun (WGS) entry which is preliminary data.</text>
</comment>
<evidence type="ECO:0000313" key="1">
    <source>
        <dbReference type="EMBL" id="KAF0979277.1"/>
    </source>
</evidence>
<name>A0A6A5BQ94_NAEFO</name>
<protein>
    <submittedName>
        <fullName evidence="1">Uncharacterized protein</fullName>
    </submittedName>
</protein>
<dbReference type="GeneID" id="68108838"/>
<organism evidence="1 2">
    <name type="scientific">Naegleria fowleri</name>
    <name type="common">Brain eating amoeba</name>
    <dbReference type="NCBI Taxonomy" id="5763"/>
    <lineage>
        <taxon>Eukaryota</taxon>
        <taxon>Discoba</taxon>
        <taxon>Heterolobosea</taxon>
        <taxon>Tetramitia</taxon>
        <taxon>Eutetramitia</taxon>
        <taxon>Vahlkampfiidae</taxon>
        <taxon>Naegleria</taxon>
    </lineage>
</organism>
<dbReference type="AlphaFoldDB" id="A0A6A5BQ94"/>
<dbReference type="VEuPathDB" id="AmoebaDB:NF0109890"/>
<dbReference type="EMBL" id="VFQX01000027">
    <property type="protein sequence ID" value="KAF0979277.1"/>
    <property type="molecule type" value="Genomic_DNA"/>
</dbReference>
<sequence>MPKERSKKDLPAHHQPFSVVEISSTLSYENIEKLFCQFFNHEVREEKMFDLKIEEGVDMIQFRTKGPMQSGRRKFKVIPREGTFSKASQCRLFAFYKSSLKGTIESANVDELNPQKTNNDIWCTDKDVIKRVGGAHSEVRFVIVNGNKCFISNRKYEVRQSWNFKSEKDKKDYQECVKPDVTARKYQEDFFNQIKTNNDNSNEPNPPSLCGSSQYEELFLQTTNTTTEEEGFALDCTSDLYLDIKKHPKSDHMLPQLEWPFQSESYPYIGASTSCRGTTMSDMPCFVLQQQQQLQPQEPLNLSQLLPYLDFLEQHIQNLKYMVMSMSLSLPKN</sequence>
<evidence type="ECO:0000313" key="2">
    <source>
        <dbReference type="Proteomes" id="UP000444721"/>
    </source>
</evidence>